<evidence type="ECO:0000256" key="1">
    <source>
        <dbReference type="ARBA" id="ARBA00023015"/>
    </source>
</evidence>
<proteinExistence type="predicted"/>
<reference evidence="4 5" key="1">
    <citation type="journal article" date="2019" name="Int. J. Syst. Evol. Microbiol.">
        <title>The Global Catalogue of Microorganisms (GCM) 10K type strain sequencing project: providing services to taxonomists for standard genome sequencing and annotation.</title>
        <authorList>
            <consortium name="The Broad Institute Genomics Platform"/>
            <consortium name="The Broad Institute Genome Sequencing Center for Infectious Disease"/>
            <person name="Wu L."/>
            <person name="Ma J."/>
        </authorList>
    </citation>
    <scope>NUCLEOTIDE SEQUENCE [LARGE SCALE GENOMIC DNA]</scope>
    <source>
        <strain evidence="4 5">JCM 3380</strain>
    </source>
</reference>
<dbReference type="Gene3D" id="3.30.450.40">
    <property type="match status" value="1"/>
</dbReference>
<keyword evidence="5" id="KW-1185">Reference proteome</keyword>
<dbReference type="InterPro" id="IPR029016">
    <property type="entry name" value="GAF-like_dom_sf"/>
</dbReference>
<accession>A0ABN0UUT7</accession>
<keyword evidence="1" id="KW-0805">Transcription regulation</keyword>
<sequence length="253" mass="26959">MPDDDDAADERRARLWTWIRDLADRDGSAVAVRHVCAVAVAVLGAADAVVYQASTDGSCEPVAVTGSLADRVSEAEITFGEGPALEAMVDERLVVAADLEARKWQVWWPVFAPFALAEGVRGVTAFPIVMGAVVIGGLEAYHRSPVAPDRERLVDGLLLADAALLVLLRGDFEGTGDDPFSDGLEARWATVHQATGAVSVQLGTDLATAFVRLRAHAYRTGRRLGDVAADVVARRVTFKPESGREPDAEAEQG</sequence>
<dbReference type="InterPro" id="IPR005561">
    <property type="entry name" value="ANTAR"/>
</dbReference>
<name>A0ABN0UUT7_9PSEU</name>
<evidence type="ECO:0000256" key="2">
    <source>
        <dbReference type="ARBA" id="ARBA00023163"/>
    </source>
</evidence>
<dbReference type="Pfam" id="PF03861">
    <property type="entry name" value="ANTAR"/>
    <property type="match status" value="1"/>
</dbReference>
<dbReference type="SUPFAM" id="SSF55781">
    <property type="entry name" value="GAF domain-like"/>
    <property type="match status" value="1"/>
</dbReference>
<evidence type="ECO:0000259" key="3">
    <source>
        <dbReference type="SMART" id="SM01012"/>
    </source>
</evidence>
<dbReference type="Gene3D" id="1.10.10.10">
    <property type="entry name" value="Winged helix-like DNA-binding domain superfamily/Winged helix DNA-binding domain"/>
    <property type="match status" value="1"/>
</dbReference>
<comment type="caution">
    <text evidence="4">The sequence shown here is derived from an EMBL/GenBank/DDBJ whole genome shotgun (WGS) entry which is preliminary data.</text>
</comment>
<dbReference type="SMART" id="SM01012">
    <property type="entry name" value="ANTAR"/>
    <property type="match status" value="1"/>
</dbReference>
<feature type="domain" description="ANTAR" evidence="3">
    <location>
        <begin position="176"/>
        <end position="232"/>
    </location>
</feature>
<organism evidence="4 5">
    <name type="scientific">Saccharothrix mutabilis subsp. mutabilis</name>
    <dbReference type="NCBI Taxonomy" id="66855"/>
    <lineage>
        <taxon>Bacteria</taxon>
        <taxon>Bacillati</taxon>
        <taxon>Actinomycetota</taxon>
        <taxon>Actinomycetes</taxon>
        <taxon>Pseudonocardiales</taxon>
        <taxon>Pseudonocardiaceae</taxon>
        <taxon>Saccharothrix</taxon>
    </lineage>
</organism>
<gene>
    <name evidence="4" type="ORF">GCM10010492_74060</name>
</gene>
<keyword evidence="2" id="KW-0804">Transcription</keyword>
<dbReference type="Proteomes" id="UP001500416">
    <property type="component" value="Unassembled WGS sequence"/>
</dbReference>
<evidence type="ECO:0000313" key="5">
    <source>
        <dbReference type="Proteomes" id="UP001500416"/>
    </source>
</evidence>
<dbReference type="EMBL" id="BAAABU010000033">
    <property type="protein sequence ID" value="GAA0262193.1"/>
    <property type="molecule type" value="Genomic_DNA"/>
</dbReference>
<evidence type="ECO:0000313" key="4">
    <source>
        <dbReference type="EMBL" id="GAA0262193.1"/>
    </source>
</evidence>
<dbReference type="InterPro" id="IPR036388">
    <property type="entry name" value="WH-like_DNA-bd_sf"/>
</dbReference>
<dbReference type="RefSeq" id="WP_343939929.1">
    <property type="nucleotide sequence ID" value="NZ_BAAABU010000033.1"/>
</dbReference>
<protein>
    <recommendedName>
        <fullName evidence="3">ANTAR domain-containing protein</fullName>
    </recommendedName>
</protein>